<evidence type="ECO:0000313" key="1">
    <source>
        <dbReference type="EMBL" id="RLY57449.1"/>
    </source>
</evidence>
<comment type="caution">
    <text evidence="1">The sequence shown here is derived from an EMBL/GenBank/DDBJ whole genome shotgun (WGS) entry which is preliminary data.</text>
</comment>
<dbReference type="EMBL" id="RDDM01000088">
    <property type="protein sequence ID" value="RLY57449.1"/>
    <property type="molecule type" value="Genomic_DNA"/>
</dbReference>
<accession>A0A3L9JDE9</accession>
<name>A0A3L9JDE9_ECOLX</name>
<dbReference type="AlphaFoldDB" id="A0A3L9JDE9"/>
<protein>
    <submittedName>
        <fullName evidence="1">Uncharacterized protein</fullName>
    </submittedName>
</protein>
<organism evidence="1 2">
    <name type="scientific">Escherichia coli</name>
    <dbReference type="NCBI Taxonomy" id="562"/>
    <lineage>
        <taxon>Bacteria</taxon>
        <taxon>Pseudomonadati</taxon>
        <taxon>Pseudomonadota</taxon>
        <taxon>Gammaproteobacteria</taxon>
        <taxon>Enterobacterales</taxon>
        <taxon>Enterobacteriaceae</taxon>
        <taxon>Escherichia</taxon>
    </lineage>
</organism>
<reference evidence="1 2" key="1">
    <citation type="submission" date="2018-10" db="EMBL/GenBank/DDBJ databases">
        <title>Comparison of Escherichia coli isolates recovered from retail chicken and from chicken fecal samples by antimicrobial susceptibility test and whole genome sequencing.</title>
        <authorList>
            <person name="Tang B."/>
            <person name="Ma Y."/>
            <person name="He X."/>
            <person name="Cao L."/>
            <person name="Xia X."/>
            <person name="Yang H."/>
        </authorList>
    </citation>
    <scope>NUCLEOTIDE SEQUENCE [LARGE SCALE GENOMIC DNA]</scope>
    <source>
        <strain evidence="1 2">CMJH98b</strain>
    </source>
</reference>
<dbReference type="Proteomes" id="UP000281340">
    <property type="component" value="Unassembled WGS sequence"/>
</dbReference>
<sequence length="64" mass="7337">MHHFSALIVADASLSHGDGSLLVCIMDRELRIKDIPKPKNLIFRICRKGGVNRYLRMKTELVQM</sequence>
<evidence type="ECO:0000313" key="2">
    <source>
        <dbReference type="Proteomes" id="UP000281340"/>
    </source>
</evidence>
<proteinExistence type="predicted"/>
<gene>
    <name evidence="1" type="ORF">EAI46_13100</name>
</gene>